<evidence type="ECO:0000256" key="2">
    <source>
        <dbReference type="ARBA" id="ARBA00023242"/>
    </source>
</evidence>
<comment type="caution">
    <text evidence="5">The sequence shown here is derived from an EMBL/GenBank/DDBJ whole genome shotgun (WGS) entry which is preliminary data.</text>
</comment>
<organism evidence="5 6">
    <name type="scientific">Basidiobolus ranarum</name>
    <dbReference type="NCBI Taxonomy" id="34480"/>
    <lineage>
        <taxon>Eukaryota</taxon>
        <taxon>Fungi</taxon>
        <taxon>Fungi incertae sedis</taxon>
        <taxon>Zoopagomycota</taxon>
        <taxon>Entomophthoromycotina</taxon>
        <taxon>Basidiobolomycetes</taxon>
        <taxon>Basidiobolales</taxon>
        <taxon>Basidiobolaceae</taxon>
        <taxon>Basidiobolus</taxon>
    </lineage>
</organism>
<dbReference type="InterPro" id="IPR050335">
    <property type="entry name" value="ERT1_acuK_gluconeogen_tf"/>
</dbReference>
<dbReference type="SMART" id="SM00066">
    <property type="entry name" value="GAL4"/>
    <property type="match status" value="1"/>
</dbReference>
<name>A0ABR2W6Q5_9FUNG</name>
<evidence type="ECO:0000256" key="3">
    <source>
        <dbReference type="SAM" id="MobiDB-lite"/>
    </source>
</evidence>
<dbReference type="Proteomes" id="UP001479436">
    <property type="component" value="Unassembled WGS sequence"/>
</dbReference>
<dbReference type="Gene3D" id="4.10.240.10">
    <property type="entry name" value="Zn(2)-C6 fungal-type DNA-binding domain"/>
    <property type="match status" value="1"/>
</dbReference>
<dbReference type="InterPro" id="IPR001138">
    <property type="entry name" value="Zn2Cys6_DnaBD"/>
</dbReference>
<feature type="compositionally biased region" description="Polar residues" evidence="3">
    <location>
        <begin position="201"/>
        <end position="210"/>
    </location>
</feature>
<feature type="compositionally biased region" description="Polar residues" evidence="3">
    <location>
        <begin position="458"/>
        <end position="469"/>
    </location>
</feature>
<dbReference type="PANTHER" id="PTHR47659">
    <property type="entry name" value="ZN(II)2CYS6 TRANSCRIPTION FACTOR (EUROFUNG)-RELATED"/>
    <property type="match status" value="1"/>
</dbReference>
<dbReference type="PROSITE" id="PS00463">
    <property type="entry name" value="ZN2_CY6_FUNGAL_1"/>
    <property type="match status" value="1"/>
</dbReference>
<evidence type="ECO:0000256" key="1">
    <source>
        <dbReference type="ARBA" id="ARBA00022723"/>
    </source>
</evidence>
<protein>
    <recommendedName>
        <fullName evidence="4">Zn(2)-C6 fungal-type domain-containing protein</fullName>
    </recommendedName>
</protein>
<feature type="region of interest" description="Disordered" evidence="3">
    <location>
        <begin position="168"/>
        <end position="216"/>
    </location>
</feature>
<dbReference type="PROSITE" id="PS50048">
    <property type="entry name" value="ZN2_CY6_FUNGAL_2"/>
    <property type="match status" value="1"/>
</dbReference>
<dbReference type="CDD" id="cd00067">
    <property type="entry name" value="GAL4"/>
    <property type="match status" value="1"/>
</dbReference>
<dbReference type="InterPro" id="IPR036864">
    <property type="entry name" value="Zn2-C6_fun-type_DNA-bd_sf"/>
</dbReference>
<gene>
    <name evidence="5" type="ORF">K7432_003649</name>
</gene>
<evidence type="ECO:0000259" key="4">
    <source>
        <dbReference type="PROSITE" id="PS50048"/>
    </source>
</evidence>
<evidence type="ECO:0000313" key="5">
    <source>
        <dbReference type="EMBL" id="KAK9721178.1"/>
    </source>
</evidence>
<keyword evidence="1" id="KW-0479">Metal-binding</keyword>
<dbReference type="EMBL" id="JASJQH010006989">
    <property type="protein sequence ID" value="KAK9721178.1"/>
    <property type="molecule type" value="Genomic_DNA"/>
</dbReference>
<dbReference type="PANTHER" id="PTHR47659:SF4">
    <property type="entry name" value="ZN(II)2CYS6 TRANSCRIPTION FACTOR (EUROFUNG)"/>
    <property type="match status" value="1"/>
</dbReference>
<accession>A0ABR2W6Q5</accession>
<sequence length="485" mass="54804">MTIIDNDHYILNAILNGAGQDQPDNISKDTDEQSGYMYSPEELELVETFDGHGSFHFLAEEHELSLEENFDESDIQNLLDHHQSEALELWNDSQTDEPVRPVSTKVEIVTKSSKEFLSKLQYSQRNEISGDLLSIENELAMFENGFDTTEAADMVQSQQNDLMEHLGNVKHSTSREPPINYSSYKYGKDGNQLSRKPIASPSDSPENESYSYEDGASMSPDCALATLQQNMGYYNSSPTTSAVDQFGNPYHGETQIPPNHPLQYEFLEHEAQKTAYEMYAKQAYMNNSQSGHPNVPLNMENMEAYMNSHPQARQMNYYLQQFGQNYEYDSSSNPSPSELHPYLSLQHGDMKSWYAMGHQHYHPYAPYPMHGYSHAGASHANSMGHTHSAHLAKGGRNDDIASKRAAKVQKKKNVGRACVHCKKAHLACDESRPCKRCVHLGKSFCVDVEHKRRGRPKLSTNKKNTSIPKESSYIMEPQNASLETL</sequence>
<keyword evidence="6" id="KW-1185">Reference proteome</keyword>
<evidence type="ECO:0000313" key="6">
    <source>
        <dbReference type="Proteomes" id="UP001479436"/>
    </source>
</evidence>
<keyword evidence="2" id="KW-0539">Nucleus</keyword>
<dbReference type="SUPFAM" id="SSF57701">
    <property type="entry name" value="Zn2/Cys6 DNA-binding domain"/>
    <property type="match status" value="1"/>
</dbReference>
<dbReference type="Pfam" id="PF00172">
    <property type="entry name" value="Zn_clus"/>
    <property type="match status" value="1"/>
</dbReference>
<feature type="domain" description="Zn(2)-C6 fungal-type" evidence="4">
    <location>
        <begin position="417"/>
        <end position="447"/>
    </location>
</feature>
<reference evidence="5 6" key="1">
    <citation type="submission" date="2023-04" db="EMBL/GenBank/DDBJ databases">
        <title>Genome of Basidiobolus ranarum AG-B5.</title>
        <authorList>
            <person name="Stajich J.E."/>
            <person name="Carter-House D."/>
            <person name="Gryganskyi A."/>
        </authorList>
    </citation>
    <scope>NUCLEOTIDE SEQUENCE [LARGE SCALE GENOMIC DNA]</scope>
    <source>
        <strain evidence="5 6">AG-B5</strain>
    </source>
</reference>
<proteinExistence type="predicted"/>
<feature type="region of interest" description="Disordered" evidence="3">
    <location>
        <begin position="451"/>
        <end position="485"/>
    </location>
</feature>